<dbReference type="InterPro" id="IPR000917">
    <property type="entry name" value="Sulfatase_N"/>
</dbReference>
<dbReference type="PANTHER" id="PTHR42693:SF53">
    <property type="entry name" value="ENDO-4-O-SULFATASE"/>
    <property type="match status" value="1"/>
</dbReference>
<keyword evidence="6" id="KW-1185">Reference proteome</keyword>
<evidence type="ECO:0000256" key="3">
    <source>
        <dbReference type="SAM" id="SignalP"/>
    </source>
</evidence>
<evidence type="ECO:0000256" key="2">
    <source>
        <dbReference type="ARBA" id="ARBA00022801"/>
    </source>
</evidence>
<organism evidence="5 6">
    <name type="scientific">Rubripirellula reticaptiva</name>
    <dbReference type="NCBI Taxonomy" id="2528013"/>
    <lineage>
        <taxon>Bacteria</taxon>
        <taxon>Pseudomonadati</taxon>
        <taxon>Planctomycetota</taxon>
        <taxon>Planctomycetia</taxon>
        <taxon>Pirellulales</taxon>
        <taxon>Pirellulaceae</taxon>
        <taxon>Rubripirellula</taxon>
    </lineage>
</organism>
<reference evidence="5 6" key="1">
    <citation type="submission" date="2019-02" db="EMBL/GenBank/DDBJ databases">
        <title>Deep-cultivation of Planctomycetes and their phenomic and genomic characterization uncovers novel biology.</title>
        <authorList>
            <person name="Wiegand S."/>
            <person name="Jogler M."/>
            <person name="Boedeker C."/>
            <person name="Pinto D."/>
            <person name="Vollmers J."/>
            <person name="Rivas-Marin E."/>
            <person name="Kohn T."/>
            <person name="Peeters S.H."/>
            <person name="Heuer A."/>
            <person name="Rast P."/>
            <person name="Oberbeckmann S."/>
            <person name="Bunk B."/>
            <person name="Jeske O."/>
            <person name="Meyerdierks A."/>
            <person name="Storesund J.E."/>
            <person name="Kallscheuer N."/>
            <person name="Luecker S."/>
            <person name="Lage O.M."/>
            <person name="Pohl T."/>
            <person name="Merkel B.J."/>
            <person name="Hornburger P."/>
            <person name="Mueller R.-W."/>
            <person name="Bruemmer F."/>
            <person name="Labrenz M."/>
            <person name="Spormann A.M."/>
            <person name="Op Den Camp H."/>
            <person name="Overmann J."/>
            <person name="Amann R."/>
            <person name="Jetten M.S.M."/>
            <person name="Mascher T."/>
            <person name="Medema M.H."/>
            <person name="Devos D.P."/>
            <person name="Kaster A.-K."/>
            <person name="Ovreas L."/>
            <person name="Rohde M."/>
            <person name="Galperin M.Y."/>
            <person name="Jogler C."/>
        </authorList>
    </citation>
    <scope>NUCLEOTIDE SEQUENCE [LARGE SCALE GENOMIC DNA]</scope>
    <source>
        <strain evidence="5 6">Poly59</strain>
    </source>
</reference>
<dbReference type="GO" id="GO:0047753">
    <property type="term" value="F:choline-sulfatase activity"/>
    <property type="evidence" value="ECO:0007669"/>
    <property type="project" value="UniProtKB-EC"/>
</dbReference>
<feature type="chain" id="PRO_5023017798" evidence="3">
    <location>
        <begin position="25"/>
        <end position="473"/>
    </location>
</feature>
<dbReference type="Pfam" id="PF00884">
    <property type="entry name" value="Sulfatase"/>
    <property type="match status" value="1"/>
</dbReference>
<accession>A0A5C6EHH8</accession>
<evidence type="ECO:0000256" key="1">
    <source>
        <dbReference type="ARBA" id="ARBA00008779"/>
    </source>
</evidence>
<dbReference type="Proteomes" id="UP000317977">
    <property type="component" value="Unassembled WGS sequence"/>
</dbReference>
<name>A0A5C6EHH8_9BACT</name>
<gene>
    <name evidence="5" type="primary">betC_22</name>
    <name evidence="5" type="ORF">Poly59_48440</name>
</gene>
<dbReference type="InterPro" id="IPR050738">
    <property type="entry name" value="Sulfatase"/>
</dbReference>
<sequence precursor="true">MSKTIFHLLAVTCLSIGFGSVLVAAERPASAPNIILVMSDDQGWGDVGFNGNEDIITPNLDAMAGNGVRFDRFYAAAPLCSPTRGSCLTGRFPFRLGILAAHTSGLRVGEITLAEMLKKQKYETGFFGKWHIGWVKPDELSTRGHYSPPSHHGFDEVFATTSAVPTWDPAVTPEGWDSKSNKPGEPWKGGFPYMHNGQEAKENLNGDDSRVIMDRVIPFVEQNKNQRFFAAVWFHTPHEPVVAGEEYKKPYAKFGQLRQNYYGCITAMDEQIGRLRDKLRELGVEKETLVFFCSDNGPGDKLANKGVASAGPFKGHKHHMYEGGVLVPACAEWPGVIESGSVTDVRCSTIDYFPTIAKLVDYSFSGSQQRPIDGVDLMPIIRGDSKQRDKDMFFGFRRLHDGVDGKSIISGNFKLMKEAKKNGQMRLYDLSSDPYEHSDLSESQPKLFEMMSQKLEAMETSCLLSRDGADYSY</sequence>
<keyword evidence="3" id="KW-0732">Signal</keyword>
<dbReference type="EC" id="3.1.6.6" evidence="5"/>
<comment type="caution">
    <text evidence="5">The sequence shown here is derived from an EMBL/GenBank/DDBJ whole genome shotgun (WGS) entry which is preliminary data.</text>
</comment>
<feature type="signal peptide" evidence="3">
    <location>
        <begin position="1"/>
        <end position="24"/>
    </location>
</feature>
<dbReference type="InterPro" id="IPR017850">
    <property type="entry name" value="Alkaline_phosphatase_core_sf"/>
</dbReference>
<dbReference type="FunFam" id="3.40.720.10:FF:000080">
    <property type="entry name" value="N-acetylgalactosamine 6-sulfatase (GALNS)"/>
    <property type="match status" value="1"/>
</dbReference>
<dbReference type="GO" id="GO:0004065">
    <property type="term" value="F:arylsulfatase activity"/>
    <property type="evidence" value="ECO:0007669"/>
    <property type="project" value="TreeGrafter"/>
</dbReference>
<keyword evidence="2 5" id="KW-0378">Hydrolase</keyword>
<evidence type="ECO:0000313" key="5">
    <source>
        <dbReference type="EMBL" id="TWU48000.1"/>
    </source>
</evidence>
<dbReference type="PANTHER" id="PTHR42693">
    <property type="entry name" value="ARYLSULFATASE FAMILY MEMBER"/>
    <property type="match status" value="1"/>
</dbReference>
<evidence type="ECO:0000313" key="6">
    <source>
        <dbReference type="Proteomes" id="UP000317977"/>
    </source>
</evidence>
<dbReference type="Gene3D" id="3.30.1120.10">
    <property type="match status" value="1"/>
</dbReference>
<feature type="domain" description="Sulfatase N-terminal" evidence="4">
    <location>
        <begin position="32"/>
        <end position="361"/>
    </location>
</feature>
<dbReference type="Gene3D" id="3.40.720.10">
    <property type="entry name" value="Alkaline Phosphatase, subunit A"/>
    <property type="match status" value="1"/>
</dbReference>
<dbReference type="AlphaFoldDB" id="A0A5C6EHH8"/>
<dbReference type="EMBL" id="SJPX01000005">
    <property type="protein sequence ID" value="TWU48000.1"/>
    <property type="molecule type" value="Genomic_DNA"/>
</dbReference>
<proteinExistence type="inferred from homology"/>
<dbReference type="SUPFAM" id="SSF53649">
    <property type="entry name" value="Alkaline phosphatase-like"/>
    <property type="match status" value="1"/>
</dbReference>
<protein>
    <submittedName>
        <fullName evidence="5">Choline-sulfatase</fullName>
        <ecNumber evidence="5">3.1.6.6</ecNumber>
    </submittedName>
</protein>
<comment type="similarity">
    <text evidence="1">Belongs to the sulfatase family.</text>
</comment>
<evidence type="ECO:0000259" key="4">
    <source>
        <dbReference type="Pfam" id="PF00884"/>
    </source>
</evidence>
<dbReference type="RefSeq" id="WP_246151872.1">
    <property type="nucleotide sequence ID" value="NZ_SJPX01000005.1"/>
</dbReference>